<evidence type="ECO:0000256" key="3">
    <source>
        <dbReference type="ARBA" id="ARBA00022676"/>
    </source>
</evidence>
<dbReference type="GO" id="GO:0016757">
    <property type="term" value="F:glycosyltransferase activity"/>
    <property type="evidence" value="ECO:0007669"/>
    <property type="project" value="UniProtKB-UniRule"/>
</dbReference>
<dbReference type="PANTHER" id="PTHR21461:SF69">
    <property type="entry name" value="GLYCOSYLTRANSFERASE FAMILY 92 PROTEIN"/>
    <property type="match status" value="1"/>
</dbReference>
<sequence length="454" mass="52903">MLFVKNNYYCAKKQELKTFQKTNMIRDTLIENPNPYTEPTISAMHNEINNHKSNPYKQAVSSNVYMYSAILIEDITHEFDGRGKVVIVNGWEKKVLLDKINFTCCFYREDNTQFYVNSTRKSATFLNSGPLHSVQYMCPVNVSSIRKVSVSEGPQHCVGHEEYYIKVDIPIKSESGLAVCSKISYGNMDAKLILEWFEVQRLLGVDKVLTYTYKLNMQAMVVLEYYESIGYAEIIRDFDFPQKEEMLRNAGDTSYPAWVDLQVIMHDCQSRLYGYKYVAVLDKDEFYVPNVTKYGFSLKQMLDKIFENDFAGVQPLVKMHMTSWKPSNESSDLFLGKYLLSTAPVNDRLKFIHMPSRTKYGSVEVHTIMPVGKYKSTIPPVTQLVLHHYRKCRKDYAFSKNINANERNILFKYNSTDDKCFGFKTYYQKDMELIIGKIRTRVLELQRKLLCLRK</sequence>
<dbReference type="EC" id="2.4.1.-" evidence="8"/>
<dbReference type="GO" id="GO:0005737">
    <property type="term" value="C:cytoplasm"/>
    <property type="evidence" value="ECO:0007669"/>
    <property type="project" value="TreeGrafter"/>
</dbReference>
<comment type="subcellular location">
    <subcellularLocation>
        <location evidence="1">Membrane</location>
        <topology evidence="1">Single-pass membrane protein</topology>
    </subcellularLocation>
</comment>
<evidence type="ECO:0000256" key="1">
    <source>
        <dbReference type="ARBA" id="ARBA00004167"/>
    </source>
</evidence>
<keyword evidence="7" id="KW-0472">Membrane</keyword>
<dbReference type="EMBL" id="CACVKT020001765">
    <property type="protein sequence ID" value="CAC5371567.1"/>
    <property type="molecule type" value="Genomic_DNA"/>
</dbReference>
<proteinExistence type="inferred from homology"/>
<dbReference type="Proteomes" id="UP000507470">
    <property type="component" value="Unassembled WGS sequence"/>
</dbReference>
<keyword evidence="3 8" id="KW-0328">Glycosyltransferase</keyword>
<keyword evidence="6" id="KW-1133">Transmembrane helix</keyword>
<keyword evidence="5" id="KW-0812">Transmembrane</keyword>
<evidence type="ECO:0000313" key="10">
    <source>
        <dbReference type="Proteomes" id="UP000507470"/>
    </source>
</evidence>
<keyword evidence="4 8" id="KW-0808">Transferase</keyword>
<gene>
    <name evidence="9" type="ORF">MCOR_9986</name>
</gene>
<keyword evidence="10" id="KW-1185">Reference proteome</keyword>
<comment type="similarity">
    <text evidence="2 8">Belongs to the glycosyltransferase 92 family.</text>
</comment>
<dbReference type="OrthoDB" id="6042617at2759"/>
<dbReference type="AlphaFoldDB" id="A0A6J8APR4"/>
<dbReference type="Pfam" id="PF01697">
    <property type="entry name" value="Glyco_transf_92"/>
    <property type="match status" value="1"/>
</dbReference>
<evidence type="ECO:0000256" key="8">
    <source>
        <dbReference type="RuleBase" id="RU366017"/>
    </source>
</evidence>
<evidence type="ECO:0000256" key="5">
    <source>
        <dbReference type="ARBA" id="ARBA00022692"/>
    </source>
</evidence>
<dbReference type="InterPro" id="IPR008166">
    <property type="entry name" value="Glyco_transf_92"/>
</dbReference>
<dbReference type="GO" id="GO:0016020">
    <property type="term" value="C:membrane"/>
    <property type="evidence" value="ECO:0007669"/>
    <property type="project" value="UniProtKB-SubCell"/>
</dbReference>
<evidence type="ECO:0000256" key="4">
    <source>
        <dbReference type="ARBA" id="ARBA00022679"/>
    </source>
</evidence>
<evidence type="ECO:0000256" key="7">
    <source>
        <dbReference type="ARBA" id="ARBA00023136"/>
    </source>
</evidence>
<evidence type="ECO:0000313" key="9">
    <source>
        <dbReference type="EMBL" id="CAC5371567.1"/>
    </source>
</evidence>
<dbReference type="PANTHER" id="PTHR21461">
    <property type="entry name" value="GLYCOSYLTRANSFERASE FAMILY 92 PROTEIN"/>
    <property type="match status" value="1"/>
</dbReference>
<evidence type="ECO:0000256" key="6">
    <source>
        <dbReference type="ARBA" id="ARBA00022989"/>
    </source>
</evidence>
<accession>A0A6J8APR4</accession>
<reference evidence="9 10" key="1">
    <citation type="submission" date="2020-06" db="EMBL/GenBank/DDBJ databases">
        <authorList>
            <person name="Li R."/>
            <person name="Bekaert M."/>
        </authorList>
    </citation>
    <scope>NUCLEOTIDE SEQUENCE [LARGE SCALE GENOMIC DNA]</scope>
    <source>
        <strain evidence="10">wild</strain>
    </source>
</reference>
<evidence type="ECO:0000256" key="2">
    <source>
        <dbReference type="ARBA" id="ARBA00007647"/>
    </source>
</evidence>
<name>A0A6J8APR4_MYTCO</name>
<protein>
    <recommendedName>
        <fullName evidence="8">Glycosyltransferase family 92 protein</fullName>
        <ecNumber evidence="8">2.4.1.-</ecNumber>
    </recommendedName>
</protein>
<organism evidence="9 10">
    <name type="scientific">Mytilus coruscus</name>
    <name type="common">Sea mussel</name>
    <dbReference type="NCBI Taxonomy" id="42192"/>
    <lineage>
        <taxon>Eukaryota</taxon>
        <taxon>Metazoa</taxon>
        <taxon>Spiralia</taxon>
        <taxon>Lophotrochozoa</taxon>
        <taxon>Mollusca</taxon>
        <taxon>Bivalvia</taxon>
        <taxon>Autobranchia</taxon>
        <taxon>Pteriomorphia</taxon>
        <taxon>Mytilida</taxon>
        <taxon>Mytiloidea</taxon>
        <taxon>Mytilidae</taxon>
        <taxon>Mytilinae</taxon>
        <taxon>Mytilus</taxon>
    </lineage>
</organism>